<protein>
    <submittedName>
        <fullName evidence="2">Uncharacterized protein</fullName>
    </submittedName>
</protein>
<feature type="region of interest" description="Disordered" evidence="1">
    <location>
        <begin position="114"/>
        <end position="136"/>
    </location>
</feature>
<evidence type="ECO:0000256" key="1">
    <source>
        <dbReference type="SAM" id="MobiDB-lite"/>
    </source>
</evidence>
<dbReference type="Proteomes" id="UP001066276">
    <property type="component" value="Chromosome 11"/>
</dbReference>
<dbReference type="EMBL" id="JANPWB010000015">
    <property type="protein sequence ID" value="KAJ1091518.1"/>
    <property type="molecule type" value="Genomic_DNA"/>
</dbReference>
<feature type="compositionally biased region" description="Polar residues" evidence="1">
    <location>
        <begin position="119"/>
        <end position="136"/>
    </location>
</feature>
<keyword evidence="3" id="KW-1185">Reference proteome</keyword>
<comment type="caution">
    <text evidence="2">The sequence shown here is derived from an EMBL/GenBank/DDBJ whole genome shotgun (WGS) entry which is preliminary data.</text>
</comment>
<evidence type="ECO:0000313" key="2">
    <source>
        <dbReference type="EMBL" id="KAJ1091518.1"/>
    </source>
</evidence>
<gene>
    <name evidence="2" type="ORF">NDU88_004638</name>
</gene>
<accession>A0AAV7LPW8</accession>
<name>A0AAV7LPW8_PLEWA</name>
<organism evidence="2 3">
    <name type="scientific">Pleurodeles waltl</name>
    <name type="common">Iberian ribbed newt</name>
    <dbReference type="NCBI Taxonomy" id="8319"/>
    <lineage>
        <taxon>Eukaryota</taxon>
        <taxon>Metazoa</taxon>
        <taxon>Chordata</taxon>
        <taxon>Craniata</taxon>
        <taxon>Vertebrata</taxon>
        <taxon>Euteleostomi</taxon>
        <taxon>Amphibia</taxon>
        <taxon>Batrachia</taxon>
        <taxon>Caudata</taxon>
        <taxon>Salamandroidea</taxon>
        <taxon>Salamandridae</taxon>
        <taxon>Pleurodelinae</taxon>
        <taxon>Pleurodeles</taxon>
    </lineage>
</organism>
<sequence>MEDCSTIGPNEYKVATDQTLSNGNDHEIVKDDSSPTGEQAVSLTGEIEVVMALEQLTMVEGGVAVIEVAVNKKQPLSTGQPVSVDRRSIAWDKGAEIPSFINNDVPKRYETHNRKVTKSPVTRHQCQEPLTQGLNN</sequence>
<dbReference type="AlphaFoldDB" id="A0AAV7LPW8"/>
<proteinExistence type="predicted"/>
<evidence type="ECO:0000313" key="3">
    <source>
        <dbReference type="Proteomes" id="UP001066276"/>
    </source>
</evidence>
<reference evidence="2" key="1">
    <citation type="journal article" date="2022" name="bioRxiv">
        <title>Sequencing and chromosome-scale assembly of the giantPleurodeles waltlgenome.</title>
        <authorList>
            <person name="Brown T."/>
            <person name="Elewa A."/>
            <person name="Iarovenko S."/>
            <person name="Subramanian E."/>
            <person name="Araus A.J."/>
            <person name="Petzold A."/>
            <person name="Susuki M."/>
            <person name="Suzuki K.-i.T."/>
            <person name="Hayashi T."/>
            <person name="Toyoda A."/>
            <person name="Oliveira C."/>
            <person name="Osipova E."/>
            <person name="Leigh N.D."/>
            <person name="Simon A."/>
            <person name="Yun M.H."/>
        </authorList>
    </citation>
    <scope>NUCLEOTIDE SEQUENCE</scope>
    <source>
        <strain evidence="2">20211129_DDA</strain>
        <tissue evidence="2">Liver</tissue>
    </source>
</reference>